<dbReference type="Proteomes" id="UP001497383">
    <property type="component" value="Chromosome 4"/>
</dbReference>
<keyword evidence="2" id="KW-0472">Membrane</keyword>
<dbReference type="GeneID" id="92208802"/>
<keyword evidence="2" id="KW-0812">Transmembrane</keyword>
<reference evidence="3 4" key="1">
    <citation type="submission" date="2024-03" db="EMBL/GenBank/DDBJ databases">
        <authorList>
            <person name="Brejova B."/>
        </authorList>
    </citation>
    <scope>NUCLEOTIDE SEQUENCE [LARGE SCALE GENOMIC DNA]</scope>
    <source>
        <strain evidence="3 4">CBS 14171</strain>
    </source>
</reference>
<organism evidence="3 4">
    <name type="scientific">Lodderomyces beijingensis</name>
    <dbReference type="NCBI Taxonomy" id="1775926"/>
    <lineage>
        <taxon>Eukaryota</taxon>
        <taxon>Fungi</taxon>
        <taxon>Dikarya</taxon>
        <taxon>Ascomycota</taxon>
        <taxon>Saccharomycotina</taxon>
        <taxon>Pichiomycetes</taxon>
        <taxon>Debaryomycetaceae</taxon>
        <taxon>Candida/Lodderomyces clade</taxon>
        <taxon>Lodderomyces</taxon>
    </lineage>
</organism>
<dbReference type="EMBL" id="OZ022408">
    <property type="protein sequence ID" value="CAK9439506.1"/>
    <property type="molecule type" value="Genomic_DNA"/>
</dbReference>
<evidence type="ECO:0000313" key="3">
    <source>
        <dbReference type="EMBL" id="CAK9439506.1"/>
    </source>
</evidence>
<keyword evidence="2" id="KW-1133">Transmembrane helix</keyword>
<accession>A0ABP0ZPW5</accession>
<proteinExistence type="predicted"/>
<feature type="transmembrane region" description="Helical" evidence="2">
    <location>
        <begin position="29"/>
        <end position="55"/>
    </location>
</feature>
<name>A0ABP0ZPW5_9ASCO</name>
<evidence type="ECO:0000256" key="2">
    <source>
        <dbReference type="SAM" id="Phobius"/>
    </source>
</evidence>
<dbReference type="RefSeq" id="XP_066830544.1">
    <property type="nucleotide sequence ID" value="XM_066973735.1"/>
</dbReference>
<keyword evidence="4" id="KW-1185">Reference proteome</keyword>
<sequence>MSSIPKLTIPESSYDPSSYSQGPRSKSQLLIYLIKLTHGASISLVVTFLVAVFAIKPLLQTASERRLEVLECIRGNLRDLYLKVITKVNYIPITAIRRHGKLYADAIVQTSGDNDEKNQANDALGQTELHLKLKKIATLLHESVRGSYAMDSFMHSKGLSYAIKDFQNKAEMEYFNVDEFFLSDRGMLAPGASLNTKVKKKNLVVETKNEIRSIKGLYMSGQV</sequence>
<evidence type="ECO:0000256" key="1">
    <source>
        <dbReference type="SAM" id="MobiDB-lite"/>
    </source>
</evidence>
<evidence type="ECO:0000313" key="4">
    <source>
        <dbReference type="Proteomes" id="UP001497383"/>
    </source>
</evidence>
<gene>
    <name evidence="3" type="ORF">LODBEIA_P36060</name>
</gene>
<feature type="region of interest" description="Disordered" evidence="1">
    <location>
        <begin position="1"/>
        <end position="22"/>
    </location>
</feature>
<protein>
    <submittedName>
        <fullName evidence="3">Uncharacterized protein</fullName>
    </submittedName>
</protein>